<evidence type="ECO:0000313" key="2">
    <source>
        <dbReference type="EMBL" id="ELK05093.1"/>
    </source>
</evidence>
<keyword evidence="3" id="KW-1185">Reference proteome</keyword>
<feature type="region of interest" description="Disordered" evidence="1">
    <location>
        <begin position="30"/>
        <end position="98"/>
    </location>
</feature>
<dbReference type="AlphaFoldDB" id="L5K3N5"/>
<accession>L5K3N5</accession>
<reference evidence="3" key="1">
    <citation type="journal article" date="2013" name="Science">
        <title>Comparative analysis of bat genomes provides insight into the evolution of flight and immunity.</title>
        <authorList>
            <person name="Zhang G."/>
            <person name="Cowled C."/>
            <person name="Shi Z."/>
            <person name="Huang Z."/>
            <person name="Bishop-Lilly K.A."/>
            <person name="Fang X."/>
            <person name="Wynne J.W."/>
            <person name="Xiong Z."/>
            <person name="Baker M.L."/>
            <person name="Zhao W."/>
            <person name="Tachedjian M."/>
            <person name="Zhu Y."/>
            <person name="Zhou P."/>
            <person name="Jiang X."/>
            <person name="Ng J."/>
            <person name="Yang L."/>
            <person name="Wu L."/>
            <person name="Xiao J."/>
            <person name="Feng Y."/>
            <person name="Chen Y."/>
            <person name="Sun X."/>
            <person name="Zhang Y."/>
            <person name="Marsh G.A."/>
            <person name="Crameri G."/>
            <person name="Broder C.C."/>
            <person name="Frey K.G."/>
            <person name="Wang L.F."/>
            <person name="Wang J."/>
        </authorList>
    </citation>
    <scope>NUCLEOTIDE SEQUENCE [LARGE SCALE GENOMIC DNA]</scope>
</reference>
<evidence type="ECO:0000256" key="1">
    <source>
        <dbReference type="SAM" id="MobiDB-lite"/>
    </source>
</evidence>
<dbReference type="Proteomes" id="UP000010552">
    <property type="component" value="Unassembled WGS sequence"/>
</dbReference>
<proteinExistence type="predicted"/>
<protein>
    <submittedName>
        <fullName evidence="2">Uncharacterized protein</fullName>
    </submittedName>
</protein>
<feature type="compositionally biased region" description="Polar residues" evidence="1">
    <location>
        <begin position="37"/>
        <end position="52"/>
    </location>
</feature>
<sequence>MCPRAVLAAPGAASVCHCTILYSALTTKQGVGDSIDSKSGTGNDTSDNKQSSWGGGGAPAQRKWRCGAGLRSRGSASPSAPPDGIAASRHRTVYYVTD</sequence>
<organism evidence="2 3">
    <name type="scientific">Pteropus alecto</name>
    <name type="common">Black flying fox</name>
    <dbReference type="NCBI Taxonomy" id="9402"/>
    <lineage>
        <taxon>Eukaryota</taxon>
        <taxon>Metazoa</taxon>
        <taxon>Chordata</taxon>
        <taxon>Craniata</taxon>
        <taxon>Vertebrata</taxon>
        <taxon>Euteleostomi</taxon>
        <taxon>Mammalia</taxon>
        <taxon>Eutheria</taxon>
        <taxon>Laurasiatheria</taxon>
        <taxon>Chiroptera</taxon>
        <taxon>Yinpterochiroptera</taxon>
        <taxon>Pteropodoidea</taxon>
        <taxon>Pteropodidae</taxon>
        <taxon>Pteropodinae</taxon>
        <taxon>Pteropus</taxon>
    </lineage>
</organism>
<dbReference type="EMBL" id="KB031047">
    <property type="protein sequence ID" value="ELK05093.1"/>
    <property type="molecule type" value="Genomic_DNA"/>
</dbReference>
<gene>
    <name evidence="2" type="ORF">PAL_GLEAN10008159</name>
</gene>
<feature type="compositionally biased region" description="Low complexity" evidence="1">
    <location>
        <begin position="66"/>
        <end position="87"/>
    </location>
</feature>
<evidence type="ECO:0000313" key="3">
    <source>
        <dbReference type="Proteomes" id="UP000010552"/>
    </source>
</evidence>
<name>L5K3N5_PTEAL</name>
<dbReference type="InParanoid" id="L5K3N5"/>